<protein>
    <recommendedName>
        <fullName evidence="4">Amidase domain-containing protein</fullName>
    </recommendedName>
</protein>
<keyword evidence="3" id="KW-1185">Reference proteome</keyword>
<dbReference type="PANTHER" id="PTHR45847:SF6">
    <property type="entry name" value="FATTY ACID AMIDE HYDROLASE"/>
    <property type="match status" value="1"/>
</dbReference>
<name>A0A559KGN9_9BACL</name>
<proteinExistence type="predicted"/>
<dbReference type="SUPFAM" id="SSF75304">
    <property type="entry name" value="Amidase signature (AS) enzymes"/>
    <property type="match status" value="1"/>
</dbReference>
<reference evidence="2 3" key="1">
    <citation type="submission" date="2019-07" db="EMBL/GenBank/DDBJ databases">
        <authorList>
            <person name="Kim J."/>
        </authorList>
    </citation>
    <scope>NUCLEOTIDE SEQUENCE [LARGE SCALE GENOMIC DNA]</scope>
    <source>
        <strain evidence="2 3">JC52</strain>
    </source>
</reference>
<evidence type="ECO:0000313" key="3">
    <source>
        <dbReference type="Proteomes" id="UP000317036"/>
    </source>
</evidence>
<accession>A0A559KGN9</accession>
<comment type="caution">
    <text evidence="2">The sequence shown here is derived from an EMBL/GenBank/DDBJ whole genome shotgun (WGS) entry which is preliminary data.</text>
</comment>
<dbReference type="AlphaFoldDB" id="A0A559KGN9"/>
<dbReference type="Gene3D" id="3.90.1300.10">
    <property type="entry name" value="Amidase signature (AS) domain"/>
    <property type="match status" value="1"/>
</dbReference>
<dbReference type="OrthoDB" id="9811471at2"/>
<sequence length="137" mass="15668">MLGQNIAGRHIVPNLGAKTEDERRELVRLREQYQLRFLKEMERQQVDVLIAPPFLTPSLQHDLSLNMSYEGSYALLYNYLGMPAGVVSTTRVRPKKRRAAAEAEIDPCRRPRRSTSKAPACRSASKSLLRPGVRTWY</sequence>
<gene>
    <name evidence="2" type="ORF">FPZ49_03320</name>
</gene>
<dbReference type="GO" id="GO:0009062">
    <property type="term" value="P:fatty acid catabolic process"/>
    <property type="evidence" value="ECO:0007669"/>
    <property type="project" value="TreeGrafter"/>
</dbReference>
<dbReference type="InterPro" id="IPR036928">
    <property type="entry name" value="AS_sf"/>
</dbReference>
<dbReference type="GO" id="GO:0017064">
    <property type="term" value="F:fatty acid amide hydrolase activity"/>
    <property type="evidence" value="ECO:0007669"/>
    <property type="project" value="TreeGrafter"/>
</dbReference>
<dbReference type="InterPro" id="IPR052096">
    <property type="entry name" value="Endocannabinoid_amidase"/>
</dbReference>
<dbReference type="PANTHER" id="PTHR45847">
    <property type="entry name" value="FATTY ACID AMIDE HYDROLASE"/>
    <property type="match status" value="1"/>
</dbReference>
<evidence type="ECO:0000256" key="1">
    <source>
        <dbReference type="SAM" id="MobiDB-lite"/>
    </source>
</evidence>
<dbReference type="EMBL" id="VNJI01000003">
    <property type="protein sequence ID" value="TVY11276.1"/>
    <property type="molecule type" value="Genomic_DNA"/>
</dbReference>
<dbReference type="Proteomes" id="UP000317036">
    <property type="component" value="Unassembled WGS sequence"/>
</dbReference>
<evidence type="ECO:0008006" key="4">
    <source>
        <dbReference type="Google" id="ProtNLM"/>
    </source>
</evidence>
<dbReference type="GO" id="GO:0004040">
    <property type="term" value="F:amidase activity"/>
    <property type="evidence" value="ECO:0007669"/>
    <property type="project" value="TreeGrafter"/>
</dbReference>
<organism evidence="2 3">
    <name type="scientific">Paenibacillus cremeus</name>
    <dbReference type="NCBI Taxonomy" id="2163881"/>
    <lineage>
        <taxon>Bacteria</taxon>
        <taxon>Bacillati</taxon>
        <taxon>Bacillota</taxon>
        <taxon>Bacilli</taxon>
        <taxon>Bacillales</taxon>
        <taxon>Paenibacillaceae</taxon>
        <taxon>Paenibacillus</taxon>
    </lineage>
</organism>
<feature type="region of interest" description="Disordered" evidence="1">
    <location>
        <begin position="93"/>
        <end position="126"/>
    </location>
</feature>
<evidence type="ECO:0000313" key="2">
    <source>
        <dbReference type="EMBL" id="TVY11276.1"/>
    </source>
</evidence>